<protein>
    <recommendedName>
        <fullName evidence="3">DNA methylase</fullName>
    </recommendedName>
</protein>
<gene>
    <name evidence="1" type="ORF">HMPREF5175_00726</name>
</gene>
<accession>A0AB34P305</accession>
<sequence length="369" mass="41786">MPIVVADNLTKEQVNAYRLADNKVGELADWDEDLLDQELDDILDIDMSEFGFDLNEEIEKEERTPDALTNDFMVPPFSVLDTRQGNWQDRKREWLDLGIKSELGRKGDLTFAKSINIEGSSGTSVFDPVLTEIIYKWFIPYANANIYDPFAGGSVRGIVAATLGHHYTGIDLRKEQIDANYQNAKEIGTNIDLINWYVDDSQNADKYVKDNTQDLIIACPPYLDLEVYSDDPKDLSTMSDDEFDNIYQKILQNAVKKLKNNRFAVVIVSDVRGKGKNSGYRDLTGMTKRAFIDSGCCFYNDIILLNAIGSAAVRARRYMKSRKVARVHQNVLVFYKGDITKIKDEFDEIHGLNDALENVDISSDNLSSL</sequence>
<name>A0AB34P305_LACGS</name>
<evidence type="ECO:0000313" key="1">
    <source>
        <dbReference type="EMBL" id="KFL97885.1"/>
    </source>
</evidence>
<dbReference type="RefSeq" id="WP_230579437.1">
    <property type="nucleotide sequence ID" value="NZ_KN050674.1"/>
</dbReference>
<dbReference type="Gene3D" id="3.40.50.150">
    <property type="entry name" value="Vaccinia Virus protein VP39"/>
    <property type="match status" value="1"/>
</dbReference>
<dbReference type="EMBL" id="KN050674">
    <property type="protein sequence ID" value="KFL97885.1"/>
    <property type="molecule type" value="Genomic_DNA"/>
</dbReference>
<evidence type="ECO:0000313" key="2">
    <source>
        <dbReference type="Proteomes" id="UP000030761"/>
    </source>
</evidence>
<dbReference type="Proteomes" id="UP000030761">
    <property type="component" value="Unassembled WGS sequence"/>
</dbReference>
<dbReference type="SUPFAM" id="SSF53335">
    <property type="entry name" value="S-adenosyl-L-methionine-dependent methyltransferases"/>
    <property type="match status" value="1"/>
</dbReference>
<reference evidence="1 2" key="1">
    <citation type="submission" date="2010-03" db="EMBL/GenBank/DDBJ databases">
        <title>The Genome Sequence of Lactobacillus gasseri strain SV-16A-US.</title>
        <authorList>
            <consortium name="The Broad Institute Genome Sequencing Platform"/>
            <person name="Ward D."/>
            <person name="Earl A."/>
            <person name="Feldgarden M."/>
            <person name="Gevers D."/>
            <person name="Young S.K."/>
            <person name="Zeng Q."/>
            <person name="Koehrsen M."/>
            <person name="Alvarado L."/>
            <person name="Berlin A."/>
            <person name="Bochicchio J."/>
            <person name="Borenstein D."/>
            <person name="Chapman S.B."/>
            <person name="Chen Z."/>
            <person name="Engels R."/>
            <person name="Freedman E."/>
            <person name="Gellesch M."/>
            <person name="Goldberg J."/>
            <person name="Griggs A."/>
            <person name="Gujja S."/>
            <person name="Heilman E."/>
            <person name="Heiman D."/>
            <person name="Hepburn T."/>
            <person name="Howarth C."/>
            <person name="Jen D."/>
            <person name="Larson L."/>
            <person name="Mehta T."/>
            <person name="Park D."/>
            <person name="Pearson M."/>
            <person name="Roberts A."/>
            <person name="Saif S."/>
            <person name="Shea T."/>
            <person name="Shenoy N."/>
            <person name="Sisk P."/>
            <person name="Stolte C."/>
            <person name="Sykes S."/>
            <person name="Thomson T."/>
            <person name="Walk T."/>
            <person name="White J."/>
            <person name="Yandava C."/>
            <person name="Liu Y."/>
            <person name="Xu Q."/>
            <person name="Haas B."/>
            <person name="Nusbaum C."/>
            <person name="Birren B."/>
        </authorList>
    </citation>
    <scope>NUCLEOTIDE SEQUENCE [LARGE SCALE GENOMIC DNA]</scope>
    <source>
        <strain evidence="1 2">SV-16A-US</strain>
    </source>
</reference>
<dbReference type="AlphaFoldDB" id="A0AB34P305"/>
<organism evidence="1 2">
    <name type="scientific">Lactobacillus gasseri SV-16A-US</name>
    <dbReference type="NCBI Taxonomy" id="575604"/>
    <lineage>
        <taxon>Bacteria</taxon>
        <taxon>Bacillati</taxon>
        <taxon>Bacillota</taxon>
        <taxon>Bacilli</taxon>
        <taxon>Lactobacillales</taxon>
        <taxon>Lactobacillaceae</taxon>
        <taxon>Lactobacillus</taxon>
    </lineage>
</organism>
<dbReference type="InterPro" id="IPR029063">
    <property type="entry name" value="SAM-dependent_MTases_sf"/>
</dbReference>
<proteinExistence type="predicted"/>
<evidence type="ECO:0008006" key="3">
    <source>
        <dbReference type="Google" id="ProtNLM"/>
    </source>
</evidence>